<dbReference type="Pfam" id="PF00724">
    <property type="entry name" value="Oxidored_FMN"/>
    <property type="match status" value="1"/>
</dbReference>
<dbReference type="SUPFAM" id="SSF51395">
    <property type="entry name" value="FMN-linked oxidoreductases"/>
    <property type="match status" value="1"/>
</dbReference>
<dbReference type="OrthoDB" id="8985337at2"/>
<dbReference type="FunFam" id="3.20.20.70:FF:000059">
    <property type="entry name" value="N-ethylmaleimide reductase, FMN-linked"/>
    <property type="match status" value="1"/>
</dbReference>
<name>A0A437RT14_9BURK</name>
<keyword evidence="6" id="KW-1185">Reference proteome</keyword>
<dbReference type="Proteomes" id="UP000285575">
    <property type="component" value="Unassembled WGS sequence"/>
</dbReference>
<comment type="similarity">
    <text evidence="2">Belongs to the NADH:flavin oxidoreductase/NADH oxidase family.</text>
</comment>
<dbReference type="GO" id="GO:0010181">
    <property type="term" value="F:FMN binding"/>
    <property type="evidence" value="ECO:0007669"/>
    <property type="project" value="InterPro"/>
</dbReference>
<keyword evidence="3" id="KW-0560">Oxidoreductase</keyword>
<dbReference type="RefSeq" id="WP_128227498.1">
    <property type="nucleotide sequence ID" value="NZ_SACR01000001.1"/>
</dbReference>
<feature type="domain" description="NADH:flavin oxidoreductase/NADH oxidase N-terminal" evidence="4">
    <location>
        <begin position="12"/>
        <end position="326"/>
    </location>
</feature>
<dbReference type="AlphaFoldDB" id="A0A437RT14"/>
<proteinExistence type="inferred from homology"/>
<dbReference type="Gene3D" id="3.20.20.70">
    <property type="entry name" value="Aldolase class I"/>
    <property type="match status" value="1"/>
</dbReference>
<evidence type="ECO:0000313" key="5">
    <source>
        <dbReference type="EMBL" id="RVU49887.1"/>
    </source>
</evidence>
<dbReference type="InterPro" id="IPR001155">
    <property type="entry name" value="OxRdtase_FMN_N"/>
</dbReference>
<dbReference type="EMBL" id="SACR01000001">
    <property type="protein sequence ID" value="RVU49887.1"/>
    <property type="molecule type" value="Genomic_DNA"/>
</dbReference>
<evidence type="ECO:0000256" key="1">
    <source>
        <dbReference type="ARBA" id="ARBA00001917"/>
    </source>
</evidence>
<dbReference type="InterPro" id="IPR045247">
    <property type="entry name" value="Oye-like"/>
</dbReference>
<evidence type="ECO:0000256" key="3">
    <source>
        <dbReference type="ARBA" id="ARBA00023002"/>
    </source>
</evidence>
<dbReference type="InterPro" id="IPR013785">
    <property type="entry name" value="Aldolase_TIM"/>
</dbReference>
<dbReference type="GO" id="GO:0016628">
    <property type="term" value="F:oxidoreductase activity, acting on the CH-CH group of donors, NAD or NADP as acceptor"/>
    <property type="evidence" value="ECO:0007669"/>
    <property type="project" value="UniProtKB-ARBA"/>
</dbReference>
<evidence type="ECO:0000259" key="4">
    <source>
        <dbReference type="Pfam" id="PF00724"/>
    </source>
</evidence>
<dbReference type="GO" id="GO:0005829">
    <property type="term" value="C:cytosol"/>
    <property type="evidence" value="ECO:0007669"/>
    <property type="project" value="TreeGrafter"/>
</dbReference>
<sequence>MPVRTALDMLHANRASAGQVPNALMAQYYAQRANPATGAGLIVTEATQISPEGQGYLDTPGLFNSAQVAGWRRVTDAVHAEGGRIVVQLWHVGRISHVSLQPGGVAPLSSTATPAKTKTFIAGGFAEVSTPRALRTDEIPGVVAQYRRAAELAIEAGFDGVEVHGANGYLIEQFLRDTINDRTDAYGGSIENRARFLIEVMQAVTGAIGGGRTGLRLSPVTPANDAGIDSQAQQLFEHVGRQLAPLKLAFVHVVEGATGGPRDNAPFDYAALRVAFGAPWMVNNGYTRTMALDAVASGGADLVAFGKPFISNPDLGRRLRENAPLNELRPALLYGGGAEGYTDYPFLGAAA</sequence>
<evidence type="ECO:0000313" key="6">
    <source>
        <dbReference type="Proteomes" id="UP000285575"/>
    </source>
</evidence>
<gene>
    <name evidence="5" type="ORF">EOE66_02875</name>
</gene>
<organism evidence="5 6">
    <name type="scientific">Rubrivivax rivuli</name>
    <dbReference type="NCBI Taxonomy" id="1862385"/>
    <lineage>
        <taxon>Bacteria</taxon>
        <taxon>Pseudomonadati</taxon>
        <taxon>Pseudomonadota</taxon>
        <taxon>Betaproteobacteria</taxon>
        <taxon>Burkholderiales</taxon>
        <taxon>Sphaerotilaceae</taxon>
        <taxon>Rubrivivax</taxon>
    </lineage>
</organism>
<dbReference type="CDD" id="cd02933">
    <property type="entry name" value="OYE_like_FMN"/>
    <property type="match status" value="1"/>
</dbReference>
<dbReference type="PANTHER" id="PTHR22893">
    <property type="entry name" value="NADH OXIDOREDUCTASE-RELATED"/>
    <property type="match status" value="1"/>
</dbReference>
<dbReference type="PANTHER" id="PTHR22893:SF91">
    <property type="entry name" value="NADPH DEHYDROGENASE 2-RELATED"/>
    <property type="match status" value="1"/>
</dbReference>
<comment type="caution">
    <text evidence="5">The sequence shown here is derived from an EMBL/GenBank/DDBJ whole genome shotgun (WGS) entry which is preliminary data.</text>
</comment>
<protein>
    <submittedName>
        <fullName evidence="5">Alkene reductase</fullName>
    </submittedName>
</protein>
<comment type="cofactor">
    <cofactor evidence="1">
        <name>FMN</name>
        <dbReference type="ChEBI" id="CHEBI:58210"/>
    </cofactor>
</comment>
<evidence type="ECO:0000256" key="2">
    <source>
        <dbReference type="ARBA" id="ARBA00005979"/>
    </source>
</evidence>
<reference evidence="5 6" key="1">
    <citation type="submission" date="2019-01" db="EMBL/GenBank/DDBJ databases">
        <authorList>
            <person name="Chen W.-M."/>
        </authorList>
    </citation>
    <scope>NUCLEOTIDE SEQUENCE [LARGE SCALE GENOMIC DNA]</scope>
    <source>
        <strain evidence="5 6">KYPY4</strain>
    </source>
</reference>
<accession>A0A437RT14</accession>